<protein>
    <submittedName>
        <fullName evidence="1">Uncharacterized protein</fullName>
    </submittedName>
</protein>
<evidence type="ECO:0000313" key="1">
    <source>
        <dbReference type="EMBL" id="CAE7331495.1"/>
    </source>
</evidence>
<dbReference type="AlphaFoldDB" id="A0A812NWX0"/>
<name>A0A812NWX0_9DINO</name>
<accession>A0A812NWX0</accession>
<dbReference type="EMBL" id="CAJNDS010002108">
    <property type="protein sequence ID" value="CAE7331495.1"/>
    <property type="molecule type" value="Genomic_DNA"/>
</dbReference>
<sequence>MSVRNEPGLSQMMVVHGGDGVLEQLQEALLATQLFERVLGSPSGNTVAWATGLESSSSNDSSVLVFGHFAGRAKVAWDSVELLKGLSEHPRWGHRLSVLLGPGEEKLVRCRHRNVNDCFNDFKETDGRTVQLLTWLRQRPVITIWSNILLVHGQLSLPMLDDIVMDAWKKRREIACEVPGSECGREVVDIANSMCNLYFASVHECFLRTRATTSTSTKIVDSGNDAIWRDERTKCAFRQMPPFVLQPAGRGRLLEASGLKVSEGECSDWATAAQLLGLRALVVASTPSRPCAEAKPVLPGPRGCSQPCIHAADAKCCEALRLQMGPSGSGLSAQRCTWQPEARQQPALQCQDLS</sequence>
<evidence type="ECO:0000313" key="2">
    <source>
        <dbReference type="Proteomes" id="UP000604046"/>
    </source>
</evidence>
<dbReference type="InterPro" id="IPR029052">
    <property type="entry name" value="Metallo-depent_PP-like"/>
</dbReference>
<comment type="caution">
    <text evidence="1">The sequence shown here is derived from an EMBL/GenBank/DDBJ whole genome shotgun (WGS) entry which is preliminary data.</text>
</comment>
<dbReference type="Proteomes" id="UP000604046">
    <property type="component" value="Unassembled WGS sequence"/>
</dbReference>
<reference evidence="1" key="1">
    <citation type="submission" date="2021-02" db="EMBL/GenBank/DDBJ databases">
        <authorList>
            <person name="Dougan E. K."/>
            <person name="Rhodes N."/>
            <person name="Thang M."/>
            <person name="Chan C."/>
        </authorList>
    </citation>
    <scope>NUCLEOTIDE SEQUENCE</scope>
</reference>
<gene>
    <name evidence="1" type="ORF">SNAT2548_LOCUS17340</name>
</gene>
<keyword evidence="2" id="KW-1185">Reference proteome</keyword>
<dbReference type="SUPFAM" id="SSF56300">
    <property type="entry name" value="Metallo-dependent phosphatases"/>
    <property type="match status" value="1"/>
</dbReference>
<proteinExistence type="predicted"/>
<organism evidence="1 2">
    <name type="scientific">Symbiodinium natans</name>
    <dbReference type="NCBI Taxonomy" id="878477"/>
    <lineage>
        <taxon>Eukaryota</taxon>
        <taxon>Sar</taxon>
        <taxon>Alveolata</taxon>
        <taxon>Dinophyceae</taxon>
        <taxon>Suessiales</taxon>
        <taxon>Symbiodiniaceae</taxon>
        <taxon>Symbiodinium</taxon>
    </lineage>
</organism>